<dbReference type="PANTHER" id="PTHR11241:SF0">
    <property type="entry name" value="DEOXYURIDINE 5'-TRIPHOSPHATE NUCLEOTIDOHYDROLASE"/>
    <property type="match status" value="1"/>
</dbReference>
<sequence length="196" mass="22235">MLSRHFLDRSLVFSSCPHHHLLQRLKKVEPCPQHPEAPQHWRRGSRELLSLPRVKKLSRKALLPSRVAPSSRGVRSLEITDVTPNFTVLLRASSSVLVEKSAAEMKVPARGEVLVPTDLSIAIPKGTYDQMVPRAGLAWKHSINVSVRMMDHAHWGDSVQHSDVDFVVKVGDRIAQPIIEKIMTPMLRRSWTWTRP</sequence>
<evidence type="ECO:0000256" key="3">
    <source>
        <dbReference type="ARBA" id="ARBA00012379"/>
    </source>
</evidence>
<gene>
    <name evidence="6" type="ORF">ACJRO7_014313</name>
</gene>
<accession>A0ABD3L0Q8</accession>
<protein>
    <recommendedName>
        <fullName evidence="3">dUTP diphosphatase</fullName>
        <ecNumber evidence="3">3.6.1.23</ecNumber>
    </recommendedName>
</protein>
<evidence type="ECO:0000256" key="4">
    <source>
        <dbReference type="ARBA" id="ARBA00023080"/>
    </source>
</evidence>
<dbReference type="GO" id="GO:0009117">
    <property type="term" value="P:nucleotide metabolic process"/>
    <property type="evidence" value="ECO:0007669"/>
    <property type="project" value="UniProtKB-KW"/>
</dbReference>
<evidence type="ECO:0000256" key="1">
    <source>
        <dbReference type="ARBA" id="ARBA00005142"/>
    </source>
</evidence>
<comment type="pathway">
    <text evidence="1">Pyrimidine metabolism; dUMP biosynthesis; dUMP from dCTP (dUTP route): step 2/2.</text>
</comment>
<dbReference type="GO" id="GO:0004170">
    <property type="term" value="F:dUTP diphosphatase activity"/>
    <property type="evidence" value="ECO:0007669"/>
    <property type="project" value="UniProtKB-EC"/>
</dbReference>
<dbReference type="Gene3D" id="2.70.40.10">
    <property type="match status" value="1"/>
</dbReference>
<dbReference type="SUPFAM" id="SSF51283">
    <property type="entry name" value="dUTPase-like"/>
    <property type="match status" value="1"/>
</dbReference>
<dbReference type="InterPro" id="IPR029054">
    <property type="entry name" value="dUTPase-like"/>
</dbReference>
<keyword evidence="7" id="KW-1185">Reference proteome</keyword>
<dbReference type="AlphaFoldDB" id="A0ABD3L0Q8"/>
<comment type="caution">
    <text evidence="6">The sequence shown here is derived from an EMBL/GenBank/DDBJ whole genome shotgun (WGS) entry which is preliminary data.</text>
</comment>
<evidence type="ECO:0000256" key="2">
    <source>
        <dbReference type="ARBA" id="ARBA00006581"/>
    </source>
</evidence>
<dbReference type="InterPro" id="IPR008181">
    <property type="entry name" value="dUTPase"/>
</dbReference>
<organism evidence="6 7">
    <name type="scientific">Eucalyptus globulus</name>
    <name type="common">Tasmanian blue gum</name>
    <dbReference type="NCBI Taxonomy" id="34317"/>
    <lineage>
        <taxon>Eukaryota</taxon>
        <taxon>Viridiplantae</taxon>
        <taxon>Streptophyta</taxon>
        <taxon>Embryophyta</taxon>
        <taxon>Tracheophyta</taxon>
        <taxon>Spermatophyta</taxon>
        <taxon>Magnoliopsida</taxon>
        <taxon>eudicotyledons</taxon>
        <taxon>Gunneridae</taxon>
        <taxon>Pentapetalae</taxon>
        <taxon>rosids</taxon>
        <taxon>malvids</taxon>
        <taxon>Myrtales</taxon>
        <taxon>Myrtaceae</taxon>
        <taxon>Myrtoideae</taxon>
        <taxon>Eucalypteae</taxon>
        <taxon>Eucalyptus</taxon>
    </lineage>
</organism>
<dbReference type="PANTHER" id="PTHR11241">
    <property type="entry name" value="DEOXYURIDINE 5'-TRIPHOSPHATE NUCLEOTIDOHYDROLASE"/>
    <property type="match status" value="1"/>
</dbReference>
<dbReference type="InterPro" id="IPR036157">
    <property type="entry name" value="dUTPase-like_sf"/>
</dbReference>
<evidence type="ECO:0000259" key="5">
    <source>
        <dbReference type="Pfam" id="PF00692"/>
    </source>
</evidence>
<dbReference type="EC" id="3.6.1.23" evidence="3"/>
<reference evidence="6 7" key="1">
    <citation type="submission" date="2024-11" db="EMBL/GenBank/DDBJ databases">
        <title>Chromosome-level genome assembly of Eucalyptus globulus Labill. provides insights into its genome evolution.</title>
        <authorList>
            <person name="Li X."/>
        </authorList>
    </citation>
    <scope>NUCLEOTIDE SEQUENCE [LARGE SCALE GENOMIC DNA]</scope>
    <source>
        <strain evidence="6">CL2024</strain>
        <tissue evidence="6">Fresh tender leaves</tissue>
    </source>
</reference>
<feature type="domain" description="dUTPase-like" evidence="5">
    <location>
        <begin position="101"/>
        <end position="185"/>
    </location>
</feature>
<dbReference type="Pfam" id="PF00692">
    <property type="entry name" value="dUTPase"/>
    <property type="match status" value="1"/>
</dbReference>
<keyword evidence="4" id="KW-0546">Nucleotide metabolism</keyword>
<comment type="similarity">
    <text evidence="2">Belongs to the dUTPase family.</text>
</comment>
<proteinExistence type="inferred from homology"/>
<evidence type="ECO:0000313" key="7">
    <source>
        <dbReference type="Proteomes" id="UP001634007"/>
    </source>
</evidence>
<name>A0ABD3L0Q8_EUCGL</name>
<dbReference type="EMBL" id="JBJKBG010000003">
    <property type="protein sequence ID" value="KAL3745182.1"/>
    <property type="molecule type" value="Genomic_DNA"/>
</dbReference>
<evidence type="ECO:0000313" key="6">
    <source>
        <dbReference type="EMBL" id="KAL3745182.1"/>
    </source>
</evidence>
<dbReference type="Proteomes" id="UP001634007">
    <property type="component" value="Unassembled WGS sequence"/>
</dbReference>